<proteinExistence type="predicted"/>
<protein>
    <submittedName>
        <fullName evidence="2">Uncharacterized protein</fullName>
    </submittedName>
</protein>
<comment type="caution">
    <text evidence="2">The sequence shown here is derived from an EMBL/GenBank/DDBJ whole genome shotgun (WGS) entry which is preliminary data.</text>
</comment>
<evidence type="ECO:0000256" key="1">
    <source>
        <dbReference type="SAM" id="Phobius"/>
    </source>
</evidence>
<organism evidence="2 3">
    <name type="scientific">Candidatus Uhrbacteria bacterium CG10_big_fil_rev_8_21_14_0_10_48_16</name>
    <dbReference type="NCBI Taxonomy" id="1975038"/>
    <lineage>
        <taxon>Bacteria</taxon>
        <taxon>Candidatus Uhriibacteriota</taxon>
    </lineage>
</organism>
<dbReference type="EMBL" id="PFEU01000001">
    <property type="protein sequence ID" value="PJE77282.1"/>
    <property type="molecule type" value="Genomic_DNA"/>
</dbReference>
<gene>
    <name evidence="2" type="ORF">COV05_00025</name>
</gene>
<keyword evidence="1" id="KW-1133">Transmembrane helix</keyword>
<reference evidence="3" key="1">
    <citation type="submission" date="2017-09" db="EMBL/GenBank/DDBJ databases">
        <title>Depth-based differentiation of microbial function through sediment-hosted aquifers and enrichment of novel symbionts in the deep terrestrial subsurface.</title>
        <authorList>
            <person name="Probst A.J."/>
            <person name="Ladd B."/>
            <person name="Jarett J.K."/>
            <person name="Geller-Mcgrath D.E."/>
            <person name="Sieber C.M.K."/>
            <person name="Emerson J.B."/>
            <person name="Anantharaman K."/>
            <person name="Thomas B.C."/>
            <person name="Malmstrom R."/>
            <person name="Stieglmeier M."/>
            <person name="Klingl A."/>
            <person name="Woyke T."/>
            <person name="Ryan C.M."/>
            <person name="Banfield J.F."/>
        </authorList>
    </citation>
    <scope>NUCLEOTIDE SEQUENCE [LARGE SCALE GENOMIC DNA]</scope>
</reference>
<evidence type="ECO:0000313" key="2">
    <source>
        <dbReference type="EMBL" id="PJE77282.1"/>
    </source>
</evidence>
<dbReference type="Proteomes" id="UP000231436">
    <property type="component" value="Unassembled WGS sequence"/>
</dbReference>
<dbReference type="AlphaFoldDB" id="A0A2M8LIM5"/>
<feature type="transmembrane region" description="Helical" evidence="1">
    <location>
        <begin position="12"/>
        <end position="36"/>
    </location>
</feature>
<name>A0A2M8LIM5_9BACT</name>
<sequence length="184" mass="20686">MMKNTQKKSVRWGSAIGSVGAVILLFILFVIAVAWFRSEPAVEEEVVSSIVDVLKPDPISQAVIDGAIDTQSREATLYWKSTGARVGSASRGEKDGLYYVEMKMDLPEIDREIQYYQVWLLRRLPYDFFSTGEMVTDEDGYFTLEWSAPDDEDYSGYAHIIVTRHAYDGDPDPGTHLVEGVFGD</sequence>
<accession>A0A2M8LIM5</accession>
<keyword evidence="1" id="KW-0812">Transmembrane</keyword>
<evidence type="ECO:0000313" key="3">
    <source>
        <dbReference type="Proteomes" id="UP000231436"/>
    </source>
</evidence>
<keyword evidence="1" id="KW-0472">Membrane</keyword>